<feature type="domain" description="NAD-dependent epimerase/dehydratase" evidence="1">
    <location>
        <begin position="5"/>
        <end position="216"/>
    </location>
</feature>
<dbReference type="Gene3D" id="3.40.50.720">
    <property type="entry name" value="NAD(P)-binding Rossmann-like Domain"/>
    <property type="match status" value="1"/>
</dbReference>
<dbReference type="InterPro" id="IPR051783">
    <property type="entry name" value="NAD(P)-dependent_oxidoreduct"/>
</dbReference>
<dbReference type="AlphaFoldDB" id="A0A4R1N7G7"/>
<dbReference type="Proteomes" id="UP000295673">
    <property type="component" value="Unassembled WGS sequence"/>
</dbReference>
<dbReference type="PANTHER" id="PTHR48079">
    <property type="entry name" value="PROTEIN YEEZ"/>
    <property type="match status" value="1"/>
</dbReference>
<comment type="caution">
    <text evidence="2">The sequence shown here is derived from an EMBL/GenBank/DDBJ whole genome shotgun (WGS) entry which is preliminary data.</text>
</comment>
<dbReference type="EMBL" id="SMGR01000003">
    <property type="protein sequence ID" value="TCL00737.1"/>
    <property type="molecule type" value="Genomic_DNA"/>
</dbReference>
<protein>
    <submittedName>
        <fullName evidence="2">Nucleoside-diphosphate-sugar epimerase</fullName>
    </submittedName>
</protein>
<dbReference type="InterPro" id="IPR001509">
    <property type="entry name" value="Epimerase_deHydtase"/>
</dbReference>
<dbReference type="GO" id="GO:0005737">
    <property type="term" value="C:cytoplasm"/>
    <property type="evidence" value="ECO:0007669"/>
    <property type="project" value="TreeGrafter"/>
</dbReference>
<proteinExistence type="predicted"/>
<name>A0A4R1N7G7_9RHOB</name>
<sequence length="319" mass="34224">MISPIAVTGATGFIGRRTVEAARIAGLELRVFARRAEAVPAHWRQDAGIDITVLDLASTENLADYLDGVQSVIHCAAAMAGDHESDTLDATQTLIEAVVKAEVPHVVLAASLSVYDVTSLSDGDTLSELCKTGVKGRDVYAAAKYEQEDMLHAASVLYGFALTTLRLGAVWGPTRLFNAHIGPAVGPVLFSIDGGGKLPLCDVELAAECLVKASQSANGAETINVIDDDQPSRRRFTNAFRAIGWPAVVLPLPLSLMRLIARVTPNTPAVPGLLRRPVLEARHKPLHYSNELMHKRLGPVTNLPFEIAMQNAIEKEQAQ</sequence>
<accession>A0A4R1N7G7</accession>
<organism evidence="2 3">
    <name type="scientific">Shimia isoporae</name>
    <dbReference type="NCBI Taxonomy" id="647720"/>
    <lineage>
        <taxon>Bacteria</taxon>
        <taxon>Pseudomonadati</taxon>
        <taxon>Pseudomonadota</taxon>
        <taxon>Alphaproteobacteria</taxon>
        <taxon>Rhodobacterales</taxon>
        <taxon>Roseobacteraceae</taxon>
    </lineage>
</organism>
<dbReference type="PANTHER" id="PTHR48079:SF6">
    <property type="entry name" value="NAD(P)-BINDING DOMAIN-CONTAINING PROTEIN-RELATED"/>
    <property type="match status" value="1"/>
</dbReference>
<evidence type="ECO:0000259" key="1">
    <source>
        <dbReference type="Pfam" id="PF01370"/>
    </source>
</evidence>
<keyword evidence="3" id="KW-1185">Reference proteome</keyword>
<dbReference type="InterPro" id="IPR036291">
    <property type="entry name" value="NAD(P)-bd_dom_sf"/>
</dbReference>
<dbReference type="CDD" id="cd08946">
    <property type="entry name" value="SDR_e"/>
    <property type="match status" value="1"/>
</dbReference>
<dbReference type="SUPFAM" id="SSF51735">
    <property type="entry name" value="NAD(P)-binding Rossmann-fold domains"/>
    <property type="match status" value="1"/>
</dbReference>
<evidence type="ECO:0000313" key="2">
    <source>
        <dbReference type="EMBL" id="TCL00737.1"/>
    </source>
</evidence>
<dbReference type="Pfam" id="PF01370">
    <property type="entry name" value="Epimerase"/>
    <property type="match status" value="1"/>
</dbReference>
<gene>
    <name evidence="2" type="ORF">BXY66_3384</name>
</gene>
<dbReference type="GO" id="GO:0004029">
    <property type="term" value="F:aldehyde dehydrogenase (NAD+) activity"/>
    <property type="evidence" value="ECO:0007669"/>
    <property type="project" value="TreeGrafter"/>
</dbReference>
<reference evidence="2 3" key="1">
    <citation type="submission" date="2019-03" db="EMBL/GenBank/DDBJ databases">
        <title>Genomic Encyclopedia of Archaeal and Bacterial Type Strains, Phase II (KMG-II): from individual species to whole genera.</title>
        <authorList>
            <person name="Goeker M."/>
        </authorList>
    </citation>
    <scope>NUCLEOTIDE SEQUENCE [LARGE SCALE GENOMIC DNA]</scope>
    <source>
        <strain evidence="2 3">DSM 26433</strain>
    </source>
</reference>
<evidence type="ECO:0000313" key="3">
    <source>
        <dbReference type="Proteomes" id="UP000295673"/>
    </source>
</evidence>